<dbReference type="AlphaFoldDB" id="G2Q3U5"/>
<proteinExistence type="predicted"/>
<dbReference type="InParanoid" id="G2Q3U5"/>
<dbReference type="OrthoDB" id="5214061at2759"/>
<sequence>MSGSPPLPPKNSREVAEQGQGTYQATIHNVYPTASTAGNEERAQVAAADGSRVYLSNPPDRASYALPPIEVPGAGSLLYSHPPSQGGAPQPPVYLPAPGTGTTSNHPGSLLSPQTSQRKTKGHVASACVPCKKAHLRCDGM</sequence>
<evidence type="ECO:0000256" key="1">
    <source>
        <dbReference type="SAM" id="MobiDB-lite"/>
    </source>
</evidence>
<dbReference type="GeneID" id="11508311"/>
<dbReference type="Proteomes" id="UP000007322">
    <property type="component" value="Chromosome 1"/>
</dbReference>
<evidence type="ECO:0008006" key="4">
    <source>
        <dbReference type="Google" id="ProtNLM"/>
    </source>
</evidence>
<feature type="region of interest" description="Disordered" evidence="1">
    <location>
        <begin position="1"/>
        <end position="21"/>
    </location>
</feature>
<accession>G2Q3U5</accession>
<dbReference type="eggNOG" id="ENOG502RNSA">
    <property type="taxonomic scope" value="Eukaryota"/>
</dbReference>
<keyword evidence="3" id="KW-1185">Reference proteome</keyword>
<dbReference type="HOGENOM" id="CLU_1865815_0_0_1"/>
<organism evidence="2 3">
    <name type="scientific">Thermothelomyces thermophilus (strain ATCC 42464 / BCRC 31852 / DSM 1799)</name>
    <name type="common">Sporotrichum thermophile</name>
    <dbReference type="NCBI Taxonomy" id="573729"/>
    <lineage>
        <taxon>Eukaryota</taxon>
        <taxon>Fungi</taxon>
        <taxon>Dikarya</taxon>
        <taxon>Ascomycota</taxon>
        <taxon>Pezizomycotina</taxon>
        <taxon>Sordariomycetes</taxon>
        <taxon>Sordariomycetidae</taxon>
        <taxon>Sordariales</taxon>
        <taxon>Chaetomiaceae</taxon>
        <taxon>Thermothelomyces</taxon>
    </lineage>
</organism>
<feature type="compositionally biased region" description="Polar residues" evidence="1">
    <location>
        <begin position="100"/>
        <end position="117"/>
    </location>
</feature>
<reference evidence="2 3" key="1">
    <citation type="journal article" date="2011" name="Nat. Biotechnol.">
        <title>Comparative genomic analysis of the thermophilic biomass-degrading fungi Myceliophthora thermophila and Thielavia terrestris.</title>
        <authorList>
            <person name="Berka R.M."/>
            <person name="Grigoriev I.V."/>
            <person name="Otillar R."/>
            <person name="Salamov A."/>
            <person name="Grimwood J."/>
            <person name="Reid I."/>
            <person name="Ishmael N."/>
            <person name="John T."/>
            <person name="Darmond C."/>
            <person name="Moisan M.-C."/>
            <person name="Henrissat B."/>
            <person name="Coutinho P.M."/>
            <person name="Lombard V."/>
            <person name="Natvig D.O."/>
            <person name="Lindquist E."/>
            <person name="Schmutz J."/>
            <person name="Lucas S."/>
            <person name="Harris P."/>
            <person name="Powlowski J."/>
            <person name="Bellemare A."/>
            <person name="Taylor D."/>
            <person name="Butler G."/>
            <person name="de Vries R.P."/>
            <person name="Allijn I.E."/>
            <person name="van den Brink J."/>
            <person name="Ushinsky S."/>
            <person name="Storms R."/>
            <person name="Powell A.J."/>
            <person name="Paulsen I.T."/>
            <person name="Elbourne L.D.H."/>
            <person name="Baker S.E."/>
            <person name="Magnuson J."/>
            <person name="LaBoissiere S."/>
            <person name="Clutterbuck A.J."/>
            <person name="Martinez D."/>
            <person name="Wogulis M."/>
            <person name="de Leon A.L."/>
            <person name="Rey M.W."/>
            <person name="Tsang A."/>
        </authorList>
    </citation>
    <scope>NUCLEOTIDE SEQUENCE [LARGE SCALE GENOMIC DNA]</scope>
    <source>
        <strain evidence="3">ATCC 42464 / BCRC 31852 / DSM 1799</strain>
    </source>
</reference>
<gene>
    <name evidence="2" type="ORF">MYCTH_2298890</name>
</gene>
<dbReference type="KEGG" id="mtm:MYCTH_2298890"/>
<evidence type="ECO:0000313" key="2">
    <source>
        <dbReference type="EMBL" id="AEO55248.1"/>
    </source>
</evidence>
<name>G2Q3U5_THET4</name>
<dbReference type="VEuPathDB" id="FungiDB:MYCTH_2298890"/>
<dbReference type="RefSeq" id="XP_003660493.1">
    <property type="nucleotide sequence ID" value="XM_003660445.1"/>
</dbReference>
<evidence type="ECO:0000313" key="3">
    <source>
        <dbReference type="Proteomes" id="UP000007322"/>
    </source>
</evidence>
<protein>
    <recommendedName>
        <fullName evidence="4">Zn(2)-C6 fungal-type domain-containing protein</fullName>
    </recommendedName>
</protein>
<feature type="region of interest" description="Disordered" evidence="1">
    <location>
        <begin position="76"/>
        <end position="121"/>
    </location>
</feature>
<dbReference type="EMBL" id="CP003002">
    <property type="protein sequence ID" value="AEO55248.1"/>
    <property type="molecule type" value="Genomic_DNA"/>
</dbReference>